<dbReference type="Pfam" id="PF25539">
    <property type="entry name" value="Bestrophin_2"/>
    <property type="match status" value="1"/>
</dbReference>
<keyword evidence="6" id="KW-0406">Ion transport</keyword>
<feature type="transmembrane region" description="Helical" evidence="9">
    <location>
        <begin position="43"/>
        <end position="62"/>
    </location>
</feature>
<protein>
    <submittedName>
        <fullName evidence="10">Multidrug transporter</fullName>
    </submittedName>
</protein>
<sequence>MHIGKSYRLGEFIAWTRRRLAILLLLSVLPVVLHQLAGWHWLALPWVLVAVLGAASSFIVGFKNAQTYGRTVEAQQVWTAIAAASRYWSLICRDFPTQAGHAAPLLQRHLAWLTALRFQLRRPRPWETAAVGADLAYRAGRFRVPEQDSALEMELGRHLAPPELATVMQARNKAALLLGLQSAAIRELYTRQLLVVLHHTEMQKTLRELVDQQARAERLKNFPYPRQYAIVNRIFVWTFAALLPFGLVGEFARLAAGAQGPVAAVLPWLAAPASLLVSWLYVSLDQVGASTENPFEGGANDVPITRICQVLAHELREMAGETDLPPLARPEGAIIL</sequence>
<dbReference type="AlphaFoldDB" id="A0A6N8IY75"/>
<keyword evidence="3" id="KW-1003">Cell membrane</keyword>
<feature type="transmembrane region" description="Helical" evidence="9">
    <location>
        <begin position="234"/>
        <end position="256"/>
    </location>
</feature>
<evidence type="ECO:0000256" key="3">
    <source>
        <dbReference type="ARBA" id="ARBA00022475"/>
    </source>
</evidence>
<comment type="caution">
    <text evidence="10">The sequence shown here is derived from an EMBL/GenBank/DDBJ whole genome shotgun (WGS) entry which is preliminary data.</text>
</comment>
<gene>
    <name evidence="10" type="ORF">GON04_16135</name>
</gene>
<dbReference type="InterPro" id="IPR044669">
    <property type="entry name" value="YneE/VCCN1/2-like"/>
</dbReference>
<evidence type="ECO:0000313" key="10">
    <source>
        <dbReference type="EMBL" id="MVQ30990.1"/>
    </source>
</evidence>
<dbReference type="GO" id="GO:0005254">
    <property type="term" value="F:chloride channel activity"/>
    <property type="evidence" value="ECO:0007669"/>
    <property type="project" value="InterPro"/>
</dbReference>
<dbReference type="RefSeq" id="WP_157399088.1">
    <property type="nucleotide sequence ID" value="NZ_WSEL01000009.1"/>
</dbReference>
<dbReference type="Proteomes" id="UP000469385">
    <property type="component" value="Unassembled WGS sequence"/>
</dbReference>
<keyword evidence="2" id="KW-0813">Transport</keyword>
<evidence type="ECO:0000256" key="2">
    <source>
        <dbReference type="ARBA" id="ARBA00022448"/>
    </source>
</evidence>
<evidence type="ECO:0000256" key="4">
    <source>
        <dbReference type="ARBA" id="ARBA00022692"/>
    </source>
</evidence>
<keyword evidence="7 9" id="KW-0472">Membrane</keyword>
<organism evidence="10 11">
    <name type="scientific">Ramlibacter pinisoli</name>
    <dbReference type="NCBI Taxonomy" id="2682844"/>
    <lineage>
        <taxon>Bacteria</taxon>
        <taxon>Pseudomonadati</taxon>
        <taxon>Pseudomonadota</taxon>
        <taxon>Betaproteobacteria</taxon>
        <taxon>Burkholderiales</taxon>
        <taxon>Comamonadaceae</taxon>
        <taxon>Ramlibacter</taxon>
    </lineage>
</organism>
<comment type="similarity">
    <text evidence="8">Belongs to the anion channel-forming bestrophin (TC 1.A.46) family.</text>
</comment>
<proteinExistence type="inferred from homology"/>
<evidence type="ECO:0000256" key="5">
    <source>
        <dbReference type="ARBA" id="ARBA00022989"/>
    </source>
</evidence>
<evidence type="ECO:0000313" key="11">
    <source>
        <dbReference type="Proteomes" id="UP000469385"/>
    </source>
</evidence>
<name>A0A6N8IY75_9BURK</name>
<feature type="transmembrane region" description="Helical" evidence="9">
    <location>
        <begin position="20"/>
        <end position="37"/>
    </location>
</feature>
<evidence type="ECO:0000256" key="8">
    <source>
        <dbReference type="ARBA" id="ARBA00034708"/>
    </source>
</evidence>
<keyword evidence="5 9" id="KW-1133">Transmembrane helix</keyword>
<reference evidence="10 11" key="1">
    <citation type="submission" date="2019-12" db="EMBL/GenBank/DDBJ databases">
        <authorList>
            <person name="Huq M.A."/>
        </authorList>
    </citation>
    <scope>NUCLEOTIDE SEQUENCE [LARGE SCALE GENOMIC DNA]</scope>
    <source>
        <strain evidence="10 11">MAH-25</strain>
    </source>
</reference>
<evidence type="ECO:0000256" key="6">
    <source>
        <dbReference type="ARBA" id="ARBA00023065"/>
    </source>
</evidence>
<keyword evidence="4 9" id="KW-0812">Transmembrane</keyword>
<evidence type="ECO:0000256" key="7">
    <source>
        <dbReference type="ARBA" id="ARBA00023136"/>
    </source>
</evidence>
<accession>A0A6N8IY75</accession>
<dbReference type="EMBL" id="WSEL01000009">
    <property type="protein sequence ID" value="MVQ30990.1"/>
    <property type="molecule type" value="Genomic_DNA"/>
</dbReference>
<dbReference type="PANTHER" id="PTHR33281">
    <property type="entry name" value="UPF0187 PROTEIN YNEE"/>
    <property type="match status" value="1"/>
</dbReference>
<evidence type="ECO:0000256" key="1">
    <source>
        <dbReference type="ARBA" id="ARBA00004651"/>
    </source>
</evidence>
<dbReference type="GO" id="GO:0005886">
    <property type="term" value="C:plasma membrane"/>
    <property type="evidence" value="ECO:0007669"/>
    <property type="project" value="UniProtKB-SubCell"/>
</dbReference>
<dbReference type="PANTHER" id="PTHR33281:SF19">
    <property type="entry name" value="VOLTAGE-DEPENDENT ANION CHANNEL-FORMING PROTEIN YNEE"/>
    <property type="match status" value="1"/>
</dbReference>
<comment type="subcellular location">
    <subcellularLocation>
        <location evidence="1">Cell membrane</location>
        <topology evidence="1">Multi-pass membrane protein</topology>
    </subcellularLocation>
</comment>
<evidence type="ECO:0000256" key="9">
    <source>
        <dbReference type="SAM" id="Phobius"/>
    </source>
</evidence>
<feature type="transmembrane region" description="Helical" evidence="9">
    <location>
        <begin position="262"/>
        <end position="282"/>
    </location>
</feature>
<keyword evidence="11" id="KW-1185">Reference proteome</keyword>